<dbReference type="SUPFAM" id="SSF47823">
    <property type="entry name" value="lambda integrase-like, N-terminal domain"/>
    <property type="match status" value="1"/>
</dbReference>
<dbReference type="InterPro" id="IPR052925">
    <property type="entry name" value="Phage_Integrase-like_Recomb"/>
</dbReference>
<dbReference type="PANTHER" id="PTHR34605:SF3">
    <property type="entry name" value="P CELL-TYPE AGGLUTINATION PROTEIN MAP4-LIKE-RELATED"/>
    <property type="match status" value="1"/>
</dbReference>
<dbReference type="PROSITE" id="PS51898">
    <property type="entry name" value="TYR_RECOMBINASE"/>
    <property type="match status" value="1"/>
</dbReference>
<name>A0A7W8ALK7_9HYPH</name>
<dbReference type="InterPro" id="IPR044068">
    <property type="entry name" value="CB"/>
</dbReference>
<evidence type="ECO:0000256" key="1">
    <source>
        <dbReference type="ARBA" id="ARBA00022908"/>
    </source>
</evidence>
<feature type="domain" description="Tyr recombinase" evidence="5">
    <location>
        <begin position="145"/>
        <end position="340"/>
    </location>
</feature>
<keyword evidence="3" id="KW-0233">DNA recombination</keyword>
<evidence type="ECO:0000256" key="3">
    <source>
        <dbReference type="ARBA" id="ARBA00023172"/>
    </source>
</evidence>
<organism evidence="7 8">
    <name type="scientific">Pseudochrobactrum saccharolyticum</name>
    <dbReference type="NCBI Taxonomy" id="354352"/>
    <lineage>
        <taxon>Bacteria</taxon>
        <taxon>Pseudomonadati</taxon>
        <taxon>Pseudomonadota</taxon>
        <taxon>Alphaproteobacteria</taxon>
        <taxon>Hyphomicrobiales</taxon>
        <taxon>Brucellaceae</taxon>
        <taxon>Pseudochrobactrum</taxon>
    </lineage>
</organism>
<reference evidence="7 8" key="1">
    <citation type="submission" date="2020-08" db="EMBL/GenBank/DDBJ databases">
        <title>Genomic Encyclopedia of Type Strains, Phase IV (KMG-IV): sequencing the most valuable type-strain genomes for metagenomic binning, comparative biology and taxonomic classification.</title>
        <authorList>
            <person name="Goeker M."/>
        </authorList>
    </citation>
    <scope>NUCLEOTIDE SEQUENCE [LARGE SCALE GENOMIC DNA]</scope>
    <source>
        <strain evidence="7 8">DSM 25620</strain>
    </source>
</reference>
<dbReference type="Gene3D" id="1.10.443.10">
    <property type="entry name" value="Intergrase catalytic core"/>
    <property type="match status" value="1"/>
</dbReference>
<evidence type="ECO:0000256" key="4">
    <source>
        <dbReference type="PROSITE-ProRule" id="PRU01248"/>
    </source>
</evidence>
<feature type="domain" description="Core-binding (CB)" evidence="6">
    <location>
        <begin position="45"/>
        <end position="119"/>
    </location>
</feature>
<dbReference type="GO" id="GO:0015074">
    <property type="term" value="P:DNA integration"/>
    <property type="evidence" value="ECO:0007669"/>
    <property type="project" value="UniProtKB-KW"/>
</dbReference>
<dbReference type="Pfam" id="PF00589">
    <property type="entry name" value="Phage_integrase"/>
    <property type="match status" value="1"/>
</dbReference>
<keyword evidence="2 4" id="KW-0238">DNA-binding</keyword>
<protein>
    <submittedName>
        <fullName evidence="7">Integrase</fullName>
    </submittedName>
</protein>
<dbReference type="PROSITE" id="PS51900">
    <property type="entry name" value="CB"/>
    <property type="match status" value="1"/>
</dbReference>
<keyword evidence="1" id="KW-0229">DNA integration</keyword>
<dbReference type="SUPFAM" id="SSF56349">
    <property type="entry name" value="DNA breaking-rejoining enzymes"/>
    <property type="match status" value="1"/>
</dbReference>
<accession>A0A7W8ALK7</accession>
<sequence length="343" mass="37874">MERDQPILHDVVNSDRSADDFAINCNDQHSTEIRAINCNRDFGHSALPSNVQDFLSHSLSESTKRSYKADLAHFEATGRTLPARSADIASYIAEMAGHYAVATIERRLASLVKAHRSRGYDDPCKTELVKSTLRGIRRALGTKQRQAAAILRDDLFAMLDKLGDQRPKDVRDRALLLLGFATAMRRSELASLDVDDIEFIPRGMMVNLRRSKTDQEGHGRMIAVPLGRTKHCPVAALKDWLDLVGRSSGSVFVCVNKHGHMLDRRVSGEAVSLVVKTRIADAGYDPEPFSGHSLRAGFATSAAQAGASTYKIKQTTGHRTESSLARYIRDTDLFTDAAISRLL</sequence>
<gene>
    <name evidence="7" type="ORF">HNQ68_003156</name>
</gene>
<dbReference type="InterPro" id="IPR013762">
    <property type="entry name" value="Integrase-like_cat_sf"/>
</dbReference>
<dbReference type="Proteomes" id="UP000531231">
    <property type="component" value="Unassembled WGS sequence"/>
</dbReference>
<dbReference type="InterPro" id="IPR010998">
    <property type="entry name" value="Integrase_recombinase_N"/>
</dbReference>
<dbReference type="EMBL" id="JACHIL010000006">
    <property type="protein sequence ID" value="MBB5092599.1"/>
    <property type="molecule type" value="Genomic_DNA"/>
</dbReference>
<evidence type="ECO:0000259" key="6">
    <source>
        <dbReference type="PROSITE" id="PS51900"/>
    </source>
</evidence>
<evidence type="ECO:0000313" key="7">
    <source>
        <dbReference type="EMBL" id="MBB5092599.1"/>
    </source>
</evidence>
<dbReference type="GO" id="GO:0003677">
    <property type="term" value="F:DNA binding"/>
    <property type="evidence" value="ECO:0007669"/>
    <property type="project" value="UniProtKB-UniRule"/>
</dbReference>
<dbReference type="AlphaFoldDB" id="A0A7W8ALK7"/>
<dbReference type="RefSeq" id="WP_151160321.1">
    <property type="nucleotide sequence ID" value="NZ_JACHIL010000006.1"/>
</dbReference>
<dbReference type="Gene3D" id="1.10.150.130">
    <property type="match status" value="1"/>
</dbReference>
<dbReference type="GO" id="GO:0006310">
    <property type="term" value="P:DNA recombination"/>
    <property type="evidence" value="ECO:0007669"/>
    <property type="project" value="UniProtKB-KW"/>
</dbReference>
<dbReference type="CDD" id="cd00799">
    <property type="entry name" value="INT_Cre_C"/>
    <property type="match status" value="1"/>
</dbReference>
<dbReference type="InterPro" id="IPR002104">
    <property type="entry name" value="Integrase_catalytic"/>
</dbReference>
<dbReference type="PANTHER" id="PTHR34605">
    <property type="entry name" value="PHAGE_INTEGRASE DOMAIN-CONTAINING PROTEIN"/>
    <property type="match status" value="1"/>
</dbReference>
<comment type="caution">
    <text evidence="7">The sequence shown here is derived from an EMBL/GenBank/DDBJ whole genome shotgun (WGS) entry which is preliminary data.</text>
</comment>
<evidence type="ECO:0000313" key="8">
    <source>
        <dbReference type="Proteomes" id="UP000531231"/>
    </source>
</evidence>
<keyword evidence="8" id="KW-1185">Reference proteome</keyword>
<dbReference type="InterPro" id="IPR011010">
    <property type="entry name" value="DNA_brk_join_enz"/>
</dbReference>
<proteinExistence type="predicted"/>
<evidence type="ECO:0000259" key="5">
    <source>
        <dbReference type="PROSITE" id="PS51898"/>
    </source>
</evidence>
<evidence type="ECO:0000256" key="2">
    <source>
        <dbReference type="ARBA" id="ARBA00023125"/>
    </source>
</evidence>